<keyword evidence="5" id="KW-0804">Transcription</keyword>
<keyword evidence="8" id="KW-1185">Reference proteome</keyword>
<dbReference type="InterPro" id="IPR015424">
    <property type="entry name" value="PyrdxlP-dep_Trfase"/>
</dbReference>
<dbReference type="EMBL" id="LSZO01000174">
    <property type="protein sequence ID" value="KXU36952.1"/>
    <property type="molecule type" value="Genomic_DNA"/>
</dbReference>
<name>A0A139SQY5_9GAMM</name>
<accession>A0A139SQY5</accession>
<dbReference type="CDD" id="cd07377">
    <property type="entry name" value="WHTH_GntR"/>
    <property type="match status" value="1"/>
</dbReference>
<evidence type="ECO:0000256" key="2">
    <source>
        <dbReference type="ARBA" id="ARBA00022898"/>
    </source>
</evidence>
<gene>
    <name evidence="7" type="ORF">AXE65_04320</name>
</gene>
<dbReference type="InterPro" id="IPR015421">
    <property type="entry name" value="PyrdxlP-dep_Trfase_major"/>
</dbReference>
<sequence>MNNYNKTRQNVLADTAVQIAPLLKLDRSGRGSLVSQIVEQITQQVQRGQLAPLSRMPSVRALAAQLSISAFSAVEAYDRLVALGHLVSRRGAGYFVAPRHDFREAAIKAPSGEEPLKVSALLSTELFHHPAEQQLLPAAQPYLPEDWTAAKWLQECTRATLRSPRLLLQGFSHPLGLPELRQFLAAHLQQLGFHLHADDVLLTRSAVHALDLTLRALLKPNDAVLIETPSFPSLRPLLAQQNCRVLEVPRTADGLDLQHLAELVSAHRPKLAIISTCLHNPLGTNLSSEQAHQLLALAQQFDFQIIEDDVFRPLAESSAPSLALMDGLKRVIRIDSTSKILPSLVRVGSLVAAPELLAKIARVKLSTGLGCPDFCEKTLLHLLLSSEFRRHISRIKTRFEIGREILLERLYQLQLAPLAVADGGPFICVHLPQASSGLAIARFALKMGVTLSPSLRFTAPDAQDAPWFRLNVAYAEHPKLHALLHKLAHQADKEMTHGTV</sequence>
<reference evidence="7 8" key="1">
    <citation type="submission" date="2016-02" db="EMBL/GenBank/DDBJ databases">
        <authorList>
            <person name="Wen L."/>
            <person name="He K."/>
            <person name="Yang H."/>
        </authorList>
    </citation>
    <scope>NUCLEOTIDE SEQUENCE [LARGE SCALE GENOMIC DNA]</scope>
    <source>
        <strain evidence="7 8">CV58</strain>
    </source>
</reference>
<dbReference type="Pfam" id="PF00392">
    <property type="entry name" value="GntR"/>
    <property type="match status" value="1"/>
</dbReference>
<dbReference type="Proteomes" id="UP000072660">
    <property type="component" value="Unassembled WGS sequence"/>
</dbReference>
<comment type="caution">
    <text evidence="7">The sequence shown here is derived from an EMBL/GenBank/DDBJ whole genome shotgun (WGS) entry which is preliminary data.</text>
</comment>
<evidence type="ECO:0000313" key="7">
    <source>
        <dbReference type="EMBL" id="KXU36952.1"/>
    </source>
</evidence>
<keyword evidence="4" id="KW-0238">DNA-binding</keyword>
<dbReference type="Gene3D" id="1.10.10.10">
    <property type="entry name" value="Winged helix-like DNA-binding domain superfamily/Winged helix DNA-binding domain"/>
    <property type="match status" value="1"/>
</dbReference>
<proteinExistence type="inferred from homology"/>
<dbReference type="PROSITE" id="PS50949">
    <property type="entry name" value="HTH_GNTR"/>
    <property type="match status" value="1"/>
</dbReference>
<evidence type="ECO:0000256" key="3">
    <source>
        <dbReference type="ARBA" id="ARBA00023015"/>
    </source>
</evidence>
<dbReference type="GO" id="GO:0003700">
    <property type="term" value="F:DNA-binding transcription factor activity"/>
    <property type="evidence" value="ECO:0007669"/>
    <property type="project" value="InterPro"/>
</dbReference>
<dbReference type="InterPro" id="IPR000524">
    <property type="entry name" value="Tscrpt_reg_HTH_GntR"/>
</dbReference>
<dbReference type="GO" id="GO:0003677">
    <property type="term" value="F:DNA binding"/>
    <property type="evidence" value="ECO:0007669"/>
    <property type="project" value="UniProtKB-KW"/>
</dbReference>
<keyword evidence="2" id="KW-0663">Pyridoxal phosphate</keyword>
<evidence type="ECO:0000256" key="1">
    <source>
        <dbReference type="ARBA" id="ARBA00005384"/>
    </source>
</evidence>
<dbReference type="SUPFAM" id="SSF46785">
    <property type="entry name" value="Winged helix' DNA-binding domain"/>
    <property type="match status" value="1"/>
</dbReference>
<keyword evidence="3" id="KW-0805">Transcription regulation</keyword>
<dbReference type="GO" id="GO:0030170">
    <property type="term" value="F:pyridoxal phosphate binding"/>
    <property type="evidence" value="ECO:0007669"/>
    <property type="project" value="InterPro"/>
</dbReference>
<dbReference type="Pfam" id="PF00155">
    <property type="entry name" value="Aminotran_1_2"/>
    <property type="match status" value="1"/>
</dbReference>
<dbReference type="RefSeq" id="WP_068391317.1">
    <property type="nucleotide sequence ID" value="NZ_LSZO01000174.1"/>
</dbReference>
<dbReference type="SMART" id="SM00345">
    <property type="entry name" value="HTH_GNTR"/>
    <property type="match status" value="1"/>
</dbReference>
<dbReference type="SUPFAM" id="SSF53383">
    <property type="entry name" value="PLP-dependent transferases"/>
    <property type="match status" value="1"/>
</dbReference>
<evidence type="ECO:0000313" key="8">
    <source>
        <dbReference type="Proteomes" id="UP000072660"/>
    </source>
</evidence>
<feature type="domain" description="HTH gntR-type" evidence="6">
    <location>
        <begin position="31"/>
        <end position="99"/>
    </location>
</feature>
<evidence type="ECO:0000256" key="4">
    <source>
        <dbReference type="ARBA" id="ARBA00023125"/>
    </source>
</evidence>
<comment type="similarity">
    <text evidence="1">In the C-terminal section; belongs to the class-I pyridoxal-phosphate-dependent aminotransferase family.</text>
</comment>
<dbReference type="InterPro" id="IPR036388">
    <property type="entry name" value="WH-like_DNA-bd_sf"/>
</dbReference>
<dbReference type="InterPro" id="IPR051446">
    <property type="entry name" value="HTH_trans_reg/aminotransferase"/>
</dbReference>
<dbReference type="AlphaFoldDB" id="A0A139SQY5"/>
<evidence type="ECO:0000259" key="6">
    <source>
        <dbReference type="PROSITE" id="PS50949"/>
    </source>
</evidence>
<dbReference type="OrthoDB" id="9802328at2"/>
<dbReference type="PANTHER" id="PTHR46577">
    <property type="entry name" value="HTH-TYPE TRANSCRIPTIONAL REGULATORY PROTEIN GABR"/>
    <property type="match status" value="1"/>
</dbReference>
<dbReference type="Gene3D" id="3.40.640.10">
    <property type="entry name" value="Type I PLP-dependent aspartate aminotransferase-like (Major domain)"/>
    <property type="match status" value="1"/>
</dbReference>
<dbReference type="InterPro" id="IPR036390">
    <property type="entry name" value="WH_DNA-bd_sf"/>
</dbReference>
<protein>
    <recommendedName>
        <fullName evidence="6">HTH gntR-type domain-containing protein</fullName>
    </recommendedName>
</protein>
<dbReference type="CDD" id="cd00609">
    <property type="entry name" value="AAT_like"/>
    <property type="match status" value="1"/>
</dbReference>
<dbReference type="InterPro" id="IPR004839">
    <property type="entry name" value="Aminotransferase_I/II_large"/>
</dbReference>
<organism evidence="7 8">
    <name type="scientific">Ventosimonas gracilis</name>
    <dbReference type="NCBI Taxonomy" id="1680762"/>
    <lineage>
        <taxon>Bacteria</taxon>
        <taxon>Pseudomonadati</taxon>
        <taxon>Pseudomonadota</taxon>
        <taxon>Gammaproteobacteria</taxon>
        <taxon>Pseudomonadales</taxon>
        <taxon>Ventosimonadaceae</taxon>
        <taxon>Ventosimonas</taxon>
    </lineage>
</organism>
<evidence type="ECO:0000256" key="5">
    <source>
        <dbReference type="ARBA" id="ARBA00023163"/>
    </source>
</evidence>
<dbReference type="PANTHER" id="PTHR46577:SF2">
    <property type="entry name" value="TRANSCRIPTIONAL REGULATORY PROTEIN"/>
    <property type="match status" value="1"/>
</dbReference>